<keyword evidence="3" id="KW-1185">Reference proteome</keyword>
<dbReference type="AlphaFoldDB" id="A0A411YIE1"/>
<organism evidence="2 3">
    <name type="scientific">Egibacter rhizosphaerae</name>
    <dbReference type="NCBI Taxonomy" id="1670831"/>
    <lineage>
        <taxon>Bacteria</taxon>
        <taxon>Bacillati</taxon>
        <taxon>Actinomycetota</taxon>
        <taxon>Nitriliruptoria</taxon>
        <taxon>Egibacterales</taxon>
        <taxon>Egibacteraceae</taxon>
        <taxon>Egibacter</taxon>
    </lineage>
</organism>
<reference evidence="2 3" key="1">
    <citation type="submission" date="2019-01" db="EMBL/GenBank/DDBJ databases">
        <title>Egibacter rhizosphaerae EGI 80759T.</title>
        <authorList>
            <person name="Chen D.-D."/>
            <person name="Tian Y."/>
            <person name="Jiao J.-Y."/>
            <person name="Zhang X.-T."/>
            <person name="Zhang Y.-G."/>
            <person name="Zhang Y."/>
            <person name="Xiao M."/>
            <person name="Shu W.-S."/>
            <person name="Li W.-J."/>
        </authorList>
    </citation>
    <scope>NUCLEOTIDE SEQUENCE [LARGE SCALE GENOMIC DNA]</scope>
    <source>
        <strain evidence="2 3">EGI 80759</strain>
    </source>
</reference>
<proteinExistence type="predicted"/>
<name>A0A411YIE1_9ACTN</name>
<dbReference type="InterPro" id="IPR014942">
    <property type="entry name" value="AbiEii"/>
</dbReference>
<dbReference type="Gene3D" id="3.30.460.40">
    <property type="match status" value="1"/>
</dbReference>
<sequence length="180" mass="19906">MPDVRSAWPSATPERPAVPRRTMPGVRIDDVLAVLSALEREGVDYAVIGAMAMAAHGLDRATRDLDLFVRPSEENVARLRRALRFVFDDAAIDEITAGDLGGDYPAIRYGPPEVDFTIDLVSRLGDAFTIDDLHIVETHAGSTTIRVASPATLYRMKRDTVRGRDRDDAARLRDAFDIEE</sequence>
<dbReference type="Proteomes" id="UP000291469">
    <property type="component" value="Chromosome"/>
</dbReference>
<dbReference type="Pfam" id="PF08843">
    <property type="entry name" value="AbiEii"/>
    <property type="match status" value="1"/>
</dbReference>
<dbReference type="InterPro" id="IPR043519">
    <property type="entry name" value="NT_sf"/>
</dbReference>
<evidence type="ECO:0000313" key="3">
    <source>
        <dbReference type="Proteomes" id="UP000291469"/>
    </source>
</evidence>
<dbReference type="SUPFAM" id="SSF81301">
    <property type="entry name" value="Nucleotidyltransferase"/>
    <property type="match status" value="1"/>
</dbReference>
<evidence type="ECO:0008006" key="4">
    <source>
        <dbReference type="Google" id="ProtNLM"/>
    </source>
</evidence>
<dbReference type="KEGG" id="erz:ER308_15610"/>
<feature type="region of interest" description="Disordered" evidence="1">
    <location>
        <begin position="1"/>
        <end position="21"/>
    </location>
</feature>
<protein>
    <recommendedName>
        <fullName evidence="4">Nucleotidyl transferase AbiEii/AbiGii toxin family protein</fullName>
    </recommendedName>
</protein>
<evidence type="ECO:0000256" key="1">
    <source>
        <dbReference type="SAM" id="MobiDB-lite"/>
    </source>
</evidence>
<dbReference type="EMBL" id="CP036402">
    <property type="protein sequence ID" value="QBI20856.1"/>
    <property type="molecule type" value="Genomic_DNA"/>
</dbReference>
<accession>A0A411YIE1</accession>
<dbReference type="OrthoDB" id="3212051at2"/>
<gene>
    <name evidence="2" type="ORF">ER308_15610</name>
</gene>
<evidence type="ECO:0000313" key="2">
    <source>
        <dbReference type="EMBL" id="QBI20856.1"/>
    </source>
</evidence>